<gene>
    <name evidence="2" type="ORF">PF586_03385</name>
</gene>
<dbReference type="RefSeq" id="WP_271024321.1">
    <property type="nucleotide sequence ID" value="NZ_JAQIEY010000007.1"/>
</dbReference>
<evidence type="ECO:0000256" key="1">
    <source>
        <dbReference type="SAM" id="MobiDB-lite"/>
    </source>
</evidence>
<evidence type="ECO:0000313" key="3">
    <source>
        <dbReference type="Proteomes" id="UP001210502"/>
    </source>
</evidence>
<sequence length="261" mass="29940">MNPNAIDPTPTSEPNYYAIIPAEVRYNKSLTANAKLLYGELTVLCNKEGYCWANNDYFANLYGTSKKTISRWISSLVENQYISSTMVYKDNTREILYRKIRILPLARPILKNVAPYGQNSSTLPPKTSRGRDKKVKDNNTYNITSNITTEKERKKGKKQTSYDQIINSEVTDESVKAELYEYIKMRKMIKKPMTDRALVLLINKLQDLSKNADEAVQILDQSITGNWMSVYPLKEDRNHQGWRGNGRKGVTMEDVSDFEGL</sequence>
<feature type="region of interest" description="Disordered" evidence="1">
    <location>
        <begin position="117"/>
        <end position="137"/>
    </location>
</feature>
<organism evidence="2 3">
    <name type="scientific">Lactobacillus delbrueckii</name>
    <dbReference type="NCBI Taxonomy" id="1584"/>
    <lineage>
        <taxon>Bacteria</taxon>
        <taxon>Bacillati</taxon>
        <taxon>Bacillota</taxon>
        <taxon>Bacilli</taxon>
        <taxon>Lactobacillales</taxon>
        <taxon>Lactobacillaceae</taxon>
        <taxon>Lactobacillus</taxon>
    </lineage>
</organism>
<dbReference type="Proteomes" id="UP001210502">
    <property type="component" value="Unassembled WGS sequence"/>
</dbReference>
<accession>A0AAW5YTW9</accession>
<dbReference type="EMBL" id="JAQIEY010000007">
    <property type="protein sequence ID" value="MDA3767531.1"/>
    <property type="molecule type" value="Genomic_DNA"/>
</dbReference>
<reference evidence="2" key="1">
    <citation type="submission" date="2023-01" db="EMBL/GenBank/DDBJ databases">
        <title>Sequencing of the bacterial strains from artisanal fermented milk Matsoni.</title>
        <authorList>
            <person name="Rozman V."/>
            <person name="Accetto T."/>
            <person name="Bogovic Matijasic B."/>
        </authorList>
    </citation>
    <scope>NUCLEOTIDE SEQUENCE</scope>
    <source>
        <strain evidence="2">Lbl333</strain>
    </source>
</reference>
<dbReference type="AlphaFoldDB" id="A0AAW5YTW9"/>
<feature type="region of interest" description="Disordered" evidence="1">
    <location>
        <begin position="242"/>
        <end position="261"/>
    </location>
</feature>
<dbReference type="Pfam" id="PF13730">
    <property type="entry name" value="HTH_36"/>
    <property type="match status" value="1"/>
</dbReference>
<evidence type="ECO:0000313" key="2">
    <source>
        <dbReference type="EMBL" id="MDA3767531.1"/>
    </source>
</evidence>
<protein>
    <submittedName>
        <fullName evidence="2">Helix-turn-helix domain-containing protein</fullName>
    </submittedName>
</protein>
<name>A0AAW5YTW9_9LACO</name>
<proteinExistence type="predicted"/>
<comment type="caution">
    <text evidence="2">The sequence shown here is derived from an EMBL/GenBank/DDBJ whole genome shotgun (WGS) entry which is preliminary data.</text>
</comment>